<dbReference type="Pfam" id="PF01850">
    <property type="entry name" value="PIN"/>
    <property type="match status" value="1"/>
</dbReference>
<feature type="domain" description="PIN" evidence="7">
    <location>
        <begin position="2"/>
        <end position="119"/>
    </location>
</feature>
<dbReference type="CDD" id="cd18760">
    <property type="entry name" value="PIN_MtVapC3-like"/>
    <property type="match status" value="1"/>
</dbReference>
<evidence type="ECO:0000256" key="2">
    <source>
        <dbReference type="ARBA" id="ARBA00022722"/>
    </source>
</evidence>
<keyword evidence="3 6" id="KW-0479">Metal-binding</keyword>
<keyword evidence="1 6" id="KW-1277">Toxin-antitoxin system</keyword>
<dbReference type="EC" id="3.1.-.-" evidence="6"/>
<reference evidence="8" key="1">
    <citation type="submission" date="2021-04" db="EMBL/GenBank/DDBJ databases">
        <title>Phylogenetic analysis of Acidobacteriaceae.</title>
        <authorList>
            <person name="Qiu L."/>
            <person name="Zhang Q."/>
        </authorList>
    </citation>
    <scope>NUCLEOTIDE SEQUENCE</scope>
    <source>
        <strain evidence="8">DSM 25168</strain>
    </source>
</reference>
<evidence type="ECO:0000313" key="9">
    <source>
        <dbReference type="Proteomes" id="UP001059380"/>
    </source>
</evidence>
<dbReference type="Gene3D" id="3.40.50.1010">
    <property type="entry name" value="5'-nuclease"/>
    <property type="match status" value="1"/>
</dbReference>
<evidence type="ECO:0000256" key="5">
    <source>
        <dbReference type="ARBA" id="ARBA00022842"/>
    </source>
</evidence>
<dbReference type="SUPFAM" id="SSF88723">
    <property type="entry name" value="PIN domain-like"/>
    <property type="match status" value="1"/>
</dbReference>
<evidence type="ECO:0000256" key="4">
    <source>
        <dbReference type="ARBA" id="ARBA00022801"/>
    </source>
</evidence>
<accession>A0A9J7BMH7</accession>
<evidence type="ECO:0000313" key="8">
    <source>
        <dbReference type="EMBL" id="UWZ83883.1"/>
    </source>
</evidence>
<sequence length="137" mass="15481">MIIVDTSVWIEFLRGSLTAETRWLRNALVQNQELGLTSLILCEVLQGIPQERQFRETREYLSSLPVFEASDEETAVAAAENYRALRALSFTVRSTIDCMTATFCIREGYGLLHRDRDFAPFSKHLKLAVVDPVPTGS</sequence>
<dbReference type="InterPro" id="IPR022907">
    <property type="entry name" value="VapC_family"/>
</dbReference>
<keyword evidence="6" id="KW-0800">Toxin</keyword>
<evidence type="ECO:0000259" key="7">
    <source>
        <dbReference type="Pfam" id="PF01850"/>
    </source>
</evidence>
<dbReference type="InterPro" id="IPR051749">
    <property type="entry name" value="PINc/VapC_TA_RNase"/>
</dbReference>
<keyword evidence="2 6" id="KW-0540">Nuclease</keyword>
<dbReference type="PANTHER" id="PTHR42740:SF1">
    <property type="entry name" value="RIBONUCLEASE VAPC3"/>
    <property type="match status" value="1"/>
</dbReference>
<comment type="function">
    <text evidence="6">Toxic component of a toxin-antitoxin (TA) system. An RNase.</text>
</comment>
<dbReference type="Proteomes" id="UP001059380">
    <property type="component" value="Chromosome"/>
</dbReference>
<keyword evidence="9" id="KW-1185">Reference proteome</keyword>
<dbReference type="AlphaFoldDB" id="A0A9J7BMH7"/>
<dbReference type="GO" id="GO:0000287">
    <property type="term" value="F:magnesium ion binding"/>
    <property type="evidence" value="ECO:0007669"/>
    <property type="project" value="UniProtKB-UniRule"/>
</dbReference>
<proteinExistence type="inferred from homology"/>
<dbReference type="GO" id="GO:0016787">
    <property type="term" value="F:hydrolase activity"/>
    <property type="evidence" value="ECO:0007669"/>
    <property type="project" value="UniProtKB-KW"/>
</dbReference>
<dbReference type="RefSeq" id="WP_260793362.1">
    <property type="nucleotide sequence ID" value="NZ_CP093313.1"/>
</dbReference>
<comment type="similarity">
    <text evidence="6">Belongs to the PINc/VapC protein family.</text>
</comment>
<dbReference type="GO" id="GO:0090729">
    <property type="term" value="F:toxin activity"/>
    <property type="evidence" value="ECO:0007669"/>
    <property type="project" value="UniProtKB-KW"/>
</dbReference>
<keyword evidence="5 6" id="KW-0460">Magnesium</keyword>
<protein>
    <recommendedName>
        <fullName evidence="6">Ribonuclease VapC</fullName>
        <shortName evidence="6">RNase VapC</shortName>
        <ecNumber evidence="6">3.1.-.-</ecNumber>
    </recommendedName>
    <alternativeName>
        <fullName evidence="6">Toxin VapC</fullName>
    </alternativeName>
</protein>
<dbReference type="KEGG" id="orp:MOP44_25415"/>
<comment type="cofactor">
    <cofactor evidence="6">
        <name>Mg(2+)</name>
        <dbReference type="ChEBI" id="CHEBI:18420"/>
    </cofactor>
</comment>
<organism evidence="8 9">
    <name type="scientific">Occallatibacter riparius</name>
    <dbReference type="NCBI Taxonomy" id="1002689"/>
    <lineage>
        <taxon>Bacteria</taxon>
        <taxon>Pseudomonadati</taxon>
        <taxon>Acidobacteriota</taxon>
        <taxon>Terriglobia</taxon>
        <taxon>Terriglobales</taxon>
        <taxon>Acidobacteriaceae</taxon>
        <taxon>Occallatibacter</taxon>
    </lineage>
</organism>
<dbReference type="InterPro" id="IPR002716">
    <property type="entry name" value="PIN_dom"/>
</dbReference>
<evidence type="ECO:0000256" key="1">
    <source>
        <dbReference type="ARBA" id="ARBA00022649"/>
    </source>
</evidence>
<feature type="binding site" evidence="6">
    <location>
        <position position="97"/>
    </location>
    <ligand>
        <name>Mg(2+)</name>
        <dbReference type="ChEBI" id="CHEBI:18420"/>
    </ligand>
</feature>
<dbReference type="EMBL" id="CP093313">
    <property type="protein sequence ID" value="UWZ83883.1"/>
    <property type="molecule type" value="Genomic_DNA"/>
</dbReference>
<dbReference type="HAMAP" id="MF_00265">
    <property type="entry name" value="VapC_Nob1"/>
    <property type="match status" value="1"/>
</dbReference>
<keyword evidence="4 6" id="KW-0378">Hydrolase</keyword>
<evidence type="ECO:0000256" key="3">
    <source>
        <dbReference type="ARBA" id="ARBA00022723"/>
    </source>
</evidence>
<name>A0A9J7BMH7_9BACT</name>
<dbReference type="GO" id="GO:0004540">
    <property type="term" value="F:RNA nuclease activity"/>
    <property type="evidence" value="ECO:0007669"/>
    <property type="project" value="InterPro"/>
</dbReference>
<dbReference type="InterPro" id="IPR029060">
    <property type="entry name" value="PIN-like_dom_sf"/>
</dbReference>
<feature type="binding site" evidence="6">
    <location>
        <position position="5"/>
    </location>
    <ligand>
        <name>Mg(2+)</name>
        <dbReference type="ChEBI" id="CHEBI:18420"/>
    </ligand>
</feature>
<gene>
    <name evidence="6" type="primary">vapC</name>
    <name evidence="8" type="ORF">MOP44_25415</name>
</gene>
<evidence type="ECO:0000256" key="6">
    <source>
        <dbReference type="HAMAP-Rule" id="MF_00265"/>
    </source>
</evidence>
<dbReference type="PANTHER" id="PTHR42740">
    <property type="entry name" value="RIBONUCLEASE VAPC3"/>
    <property type="match status" value="1"/>
</dbReference>